<dbReference type="RefSeq" id="WP_115621169.1">
    <property type="nucleotide sequence ID" value="NZ_UFVR01000004.1"/>
</dbReference>
<keyword evidence="1" id="KW-0812">Transmembrane</keyword>
<sequence length="172" mass="20124">MKKLYIFLAIILFAILFRSFVFNFFFSYKIIEERKALKLKDKISDKNSKNLDNIIHDGLGETSSLLDFTFNKCDTEPNKLLESKTANCIGYSAFFAALINNEFQSDDLNGEWIAKHKVGEIYFLGYNIHPFFNSKFFANHDFVVIKNKKTNEIIAVDPTLYDYFRIEKIKLK</sequence>
<reference evidence="2 3" key="1">
    <citation type="submission" date="2018-06" db="EMBL/GenBank/DDBJ databases">
        <authorList>
            <consortium name="Pathogen Informatics"/>
            <person name="Doyle S."/>
        </authorList>
    </citation>
    <scope>NUCLEOTIDE SEQUENCE [LARGE SCALE GENOMIC DNA]</scope>
    <source>
        <strain evidence="2 3">NCTC13532</strain>
    </source>
</reference>
<gene>
    <name evidence="2" type="ORF">NCTC13532_03474</name>
</gene>
<evidence type="ECO:0000313" key="3">
    <source>
        <dbReference type="Proteomes" id="UP000254282"/>
    </source>
</evidence>
<organism evidence="2 3">
    <name type="scientific">Chryseobacterium indoltheticum</name>
    <dbReference type="NCBI Taxonomy" id="254"/>
    <lineage>
        <taxon>Bacteria</taxon>
        <taxon>Pseudomonadati</taxon>
        <taxon>Bacteroidota</taxon>
        <taxon>Flavobacteriia</taxon>
        <taxon>Flavobacteriales</taxon>
        <taxon>Weeksellaceae</taxon>
        <taxon>Chryseobacterium group</taxon>
        <taxon>Chryseobacterium</taxon>
    </lineage>
</organism>
<dbReference type="EMBL" id="UFVR01000004">
    <property type="protein sequence ID" value="SUX47882.1"/>
    <property type="molecule type" value="Genomic_DNA"/>
</dbReference>
<evidence type="ECO:0008006" key="4">
    <source>
        <dbReference type="Google" id="ProtNLM"/>
    </source>
</evidence>
<keyword evidence="1" id="KW-0472">Membrane</keyword>
<keyword evidence="1" id="KW-1133">Transmembrane helix</keyword>
<dbReference type="Proteomes" id="UP000254282">
    <property type="component" value="Unassembled WGS sequence"/>
</dbReference>
<name>A0A381FNV5_9FLAO</name>
<evidence type="ECO:0000256" key="1">
    <source>
        <dbReference type="SAM" id="Phobius"/>
    </source>
</evidence>
<protein>
    <recommendedName>
        <fullName evidence="4">Transglutaminase-like domain-containing protein</fullName>
    </recommendedName>
</protein>
<feature type="transmembrane region" description="Helical" evidence="1">
    <location>
        <begin position="6"/>
        <end position="28"/>
    </location>
</feature>
<dbReference type="AlphaFoldDB" id="A0A381FNV5"/>
<evidence type="ECO:0000313" key="2">
    <source>
        <dbReference type="EMBL" id="SUX47882.1"/>
    </source>
</evidence>
<proteinExistence type="predicted"/>
<accession>A0A381FNV5</accession>